<protein>
    <submittedName>
        <fullName evidence="2">Uncharacterized protein</fullName>
    </submittedName>
</protein>
<keyword evidence="3" id="KW-1185">Reference proteome</keyword>
<dbReference type="AlphaFoldDB" id="A0A448YWF4"/>
<dbReference type="EMBL" id="CAACVS010000019">
    <property type="protein sequence ID" value="VEU34118.1"/>
    <property type="molecule type" value="Genomic_DNA"/>
</dbReference>
<gene>
    <name evidence="2" type="ORF">PSNMU_V1.4_AUG-EV-PASAV3_0008120</name>
</gene>
<evidence type="ECO:0000313" key="3">
    <source>
        <dbReference type="Proteomes" id="UP000291116"/>
    </source>
</evidence>
<accession>A0A448YWF4</accession>
<proteinExistence type="predicted"/>
<feature type="compositionally biased region" description="Polar residues" evidence="1">
    <location>
        <begin position="216"/>
        <end position="233"/>
    </location>
</feature>
<sequence>MKAMYPKIMKKKKLRLLQGKTLREAPRNASDRQHQQPYRSLLDDEETTISNTWKSSGSNTSEDVDANVEGGTEDIQEDCEEENEPKVSEQMPTERETKEIESVNNIVFTSDSIGQIEVSSAQVAEEEEHETKVEECTDNRKSASWTPFLKKKIQATVKKSYTIVAGQYCEKNHTRAIAMTKHRSKMWTEAMSGIRVGIKVDESSMTTLTAVEGDSDSSTASNGNTARTTPFFC</sequence>
<organism evidence="2 3">
    <name type="scientific">Pseudo-nitzschia multistriata</name>
    <dbReference type="NCBI Taxonomy" id="183589"/>
    <lineage>
        <taxon>Eukaryota</taxon>
        <taxon>Sar</taxon>
        <taxon>Stramenopiles</taxon>
        <taxon>Ochrophyta</taxon>
        <taxon>Bacillariophyta</taxon>
        <taxon>Bacillariophyceae</taxon>
        <taxon>Bacillariophycidae</taxon>
        <taxon>Bacillariales</taxon>
        <taxon>Bacillariaceae</taxon>
        <taxon>Pseudo-nitzschia</taxon>
    </lineage>
</organism>
<evidence type="ECO:0000313" key="2">
    <source>
        <dbReference type="EMBL" id="VEU34118.1"/>
    </source>
</evidence>
<feature type="compositionally biased region" description="Acidic residues" evidence="1">
    <location>
        <begin position="62"/>
        <end position="83"/>
    </location>
</feature>
<feature type="compositionally biased region" description="Basic and acidic residues" evidence="1">
    <location>
        <begin position="21"/>
        <end position="34"/>
    </location>
</feature>
<feature type="compositionally biased region" description="Polar residues" evidence="1">
    <location>
        <begin position="48"/>
        <end position="61"/>
    </location>
</feature>
<name>A0A448YWF4_9STRA</name>
<feature type="compositionally biased region" description="Basic and acidic residues" evidence="1">
    <location>
        <begin position="84"/>
        <end position="99"/>
    </location>
</feature>
<feature type="region of interest" description="Disordered" evidence="1">
    <location>
        <begin position="212"/>
        <end position="233"/>
    </location>
</feature>
<dbReference type="Proteomes" id="UP000291116">
    <property type="component" value="Unassembled WGS sequence"/>
</dbReference>
<evidence type="ECO:0000256" key="1">
    <source>
        <dbReference type="SAM" id="MobiDB-lite"/>
    </source>
</evidence>
<reference evidence="2 3" key="1">
    <citation type="submission" date="2019-01" db="EMBL/GenBank/DDBJ databases">
        <authorList>
            <person name="Ferrante I. M."/>
        </authorList>
    </citation>
    <scope>NUCLEOTIDE SEQUENCE [LARGE SCALE GENOMIC DNA]</scope>
    <source>
        <strain evidence="2 3">B856</strain>
    </source>
</reference>
<feature type="region of interest" description="Disordered" evidence="1">
    <location>
        <begin position="1"/>
        <end position="99"/>
    </location>
</feature>